<accession>A0A0E9MTY7</accession>
<feature type="signal peptide" evidence="1">
    <location>
        <begin position="1"/>
        <end position="26"/>
    </location>
</feature>
<evidence type="ECO:0000313" key="2">
    <source>
        <dbReference type="EMBL" id="GAO41242.1"/>
    </source>
</evidence>
<dbReference type="Proteomes" id="UP000033121">
    <property type="component" value="Unassembled WGS sequence"/>
</dbReference>
<protein>
    <recommendedName>
        <fullName evidence="4">MORN repeat-containing protein</fullName>
    </recommendedName>
</protein>
<keyword evidence="1" id="KW-0732">Signal</keyword>
<sequence>MLAAMKHSFTGCVAVICCALSLNTHAQFSTLEKVTSLTSLEWHENSPVSVNDGKFRYGIPDGEWRGYYPNGQTKFIRSYSADKYQRIKQEMRKDSRQIFTPLAQAAKEDQRVFYTVTSGNNRLLNHGLYMNFYPSGLVKDSGYYVNGLREDYWIEFTDNGSFRTAGRYLHGRKAGVWTLHAADGKLLVLTRYSRKGKVLSQKKYS</sequence>
<dbReference type="STRING" id="1220578.FPE01S_01_02540"/>
<organism evidence="2 3">
    <name type="scientific">Flavihumibacter petaseus NBRC 106054</name>
    <dbReference type="NCBI Taxonomy" id="1220578"/>
    <lineage>
        <taxon>Bacteria</taxon>
        <taxon>Pseudomonadati</taxon>
        <taxon>Bacteroidota</taxon>
        <taxon>Chitinophagia</taxon>
        <taxon>Chitinophagales</taxon>
        <taxon>Chitinophagaceae</taxon>
        <taxon>Flavihumibacter</taxon>
    </lineage>
</organism>
<dbReference type="SUPFAM" id="SSF82185">
    <property type="entry name" value="Histone H3 K4-specific methyltransferase SET7/9 N-terminal domain"/>
    <property type="match status" value="1"/>
</dbReference>
<evidence type="ECO:0008006" key="4">
    <source>
        <dbReference type="Google" id="ProtNLM"/>
    </source>
</evidence>
<feature type="chain" id="PRO_5002429442" description="MORN repeat-containing protein" evidence="1">
    <location>
        <begin position="27"/>
        <end position="205"/>
    </location>
</feature>
<comment type="caution">
    <text evidence="2">The sequence shown here is derived from an EMBL/GenBank/DDBJ whole genome shotgun (WGS) entry which is preliminary data.</text>
</comment>
<proteinExistence type="predicted"/>
<evidence type="ECO:0000313" key="3">
    <source>
        <dbReference type="Proteomes" id="UP000033121"/>
    </source>
</evidence>
<evidence type="ECO:0000256" key="1">
    <source>
        <dbReference type="SAM" id="SignalP"/>
    </source>
</evidence>
<dbReference type="AlphaFoldDB" id="A0A0E9MTY7"/>
<dbReference type="EMBL" id="BBWV01000001">
    <property type="protein sequence ID" value="GAO41242.1"/>
    <property type="molecule type" value="Genomic_DNA"/>
</dbReference>
<gene>
    <name evidence="2" type="ORF">FPE01S_01_02540</name>
</gene>
<keyword evidence="3" id="KW-1185">Reference proteome</keyword>
<dbReference type="Gene3D" id="2.20.110.10">
    <property type="entry name" value="Histone H3 K4-specific methyltransferase SET7/9 N-terminal domain"/>
    <property type="match status" value="1"/>
</dbReference>
<name>A0A0E9MTY7_9BACT</name>
<reference evidence="2 3" key="1">
    <citation type="submission" date="2015-04" db="EMBL/GenBank/DDBJ databases">
        <title>Whole genome shotgun sequence of Flavihumibacter petaseus NBRC 106054.</title>
        <authorList>
            <person name="Miyazawa S."/>
            <person name="Hosoyama A."/>
            <person name="Hashimoto M."/>
            <person name="Noguchi M."/>
            <person name="Tsuchikane K."/>
            <person name="Ohji S."/>
            <person name="Yamazoe A."/>
            <person name="Ichikawa N."/>
            <person name="Kimura A."/>
            <person name="Fujita N."/>
        </authorList>
    </citation>
    <scope>NUCLEOTIDE SEQUENCE [LARGE SCALE GENOMIC DNA]</scope>
    <source>
        <strain evidence="2 3">NBRC 106054</strain>
    </source>
</reference>